<evidence type="ECO:0000259" key="14">
    <source>
        <dbReference type="PROSITE" id="PS51746"/>
    </source>
</evidence>
<evidence type="ECO:0000313" key="16">
    <source>
        <dbReference type="Proteomes" id="UP000187209"/>
    </source>
</evidence>
<reference evidence="15 16" key="1">
    <citation type="submission" date="2016-11" db="EMBL/GenBank/DDBJ databases">
        <title>The macronuclear genome of Stentor coeruleus: a giant cell with tiny introns.</title>
        <authorList>
            <person name="Slabodnick M."/>
            <person name="Ruby J.G."/>
            <person name="Reiff S.B."/>
            <person name="Swart E.C."/>
            <person name="Gosai S."/>
            <person name="Prabakaran S."/>
            <person name="Witkowska E."/>
            <person name="Larue G.E."/>
            <person name="Fisher S."/>
            <person name="Freeman R.M."/>
            <person name="Gunawardena J."/>
            <person name="Chu W."/>
            <person name="Stover N.A."/>
            <person name="Gregory B.D."/>
            <person name="Nowacki M."/>
            <person name="Derisi J."/>
            <person name="Roy S.W."/>
            <person name="Marshall W.F."/>
            <person name="Sood P."/>
        </authorList>
    </citation>
    <scope>NUCLEOTIDE SEQUENCE [LARGE SCALE GENOMIC DNA]</scope>
    <source>
        <strain evidence="15">WM001</strain>
    </source>
</reference>
<evidence type="ECO:0000256" key="8">
    <source>
        <dbReference type="ARBA" id="ARBA00022842"/>
    </source>
</evidence>
<dbReference type="GO" id="GO:0046872">
    <property type="term" value="F:metal ion binding"/>
    <property type="evidence" value="ECO:0007669"/>
    <property type="project" value="UniProtKB-KW"/>
</dbReference>
<accession>A0A1R2CU02</accession>
<dbReference type="Proteomes" id="UP000187209">
    <property type="component" value="Unassembled WGS sequence"/>
</dbReference>
<proteinExistence type="inferred from homology"/>
<keyword evidence="16" id="KW-1185">Reference proteome</keyword>
<dbReference type="AlphaFoldDB" id="A0A1R2CU02"/>
<comment type="caution">
    <text evidence="15">The sequence shown here is derived from an EMBL/GenBank/DDBJ whole genome shotgun (WGS) entry which is preliminary data.</text>
</comment>
<dbReference type="GO" id="GO:0004722">
    <property type="term" value="F:protein serine/threonine phosphatase activity"/>
    <property type="evidence" value="ECO:0007669"/>
    <property type="project" value="UniProtKB-EC"/>
</dbReference>
<keyword evidence="11" id="KW-0464">Manganese</keyword>
<comment type="catalytic activity">
    <reaction evidence="12">
        <text>O-phospho-L-seryl-[protein] + H2O = L-seryl-[protein] + phosphate</text>
        <dbReference type="Rhea" id="RHEA:20629"/>
        <dbReference type="Rhea" id="RHEA-COMP:9863"/>
        <dbReference type="Rhea" id="RHEA-COMP:11604"/>
        <dbReference type="ChEBI" id="CHEBI:15377"/>
        <dbReference type="ChEBI" id="CHEBI:29999"/>
        <dbReference type="ChEBI" id="CHEBI:43474"/>
        <dbReference type="ChEBI" id="CHEBI:83421"/>
        <dbReference type="EC" id="3.1.3.16"/>
    </reaction>
</comment>
<keyword evidence="7" id="KW-0378">Hydrolase</keyword>
<dbReference type="GO" id="GO:0016020">
    <property type="term" value="C:membrane"/>
    <property type="evidence" value="ECO:0007669"/>
    <property type="project" value="UniProtKB-SubCell"/>
</dbReference>
<dbReference type="EMBL" id="MPUH01000060">
    <property type="protein sequence ID" value="OMJ92487.1"/>
    <property type="molecule type" value="Genomic_DNA"/>
</dbReference>
<evidence type="ECO:0000256" key="6">
    <source>
        <dbReference type="ARBA" id="ARBA00022723"/>
    </source>
</evidence>
<evidence type="ECO:0000256" key="9">
    <source>
        <dbReference type="ARBA" id="ARBA00022912"/>
    </source>
</evidence>
<keyword evidence="10" id="KW-0472">Membrane</keyword>
<evidence type="ECO:0000256" key="5">
    <source>
        <dbReference type="ARBA" id="ARBA00013081"/>
    </source>
</evidence>
<dbReference type="Pfam" id="PF00481">
    <property type="entry name" value="PP2C"/>
    <property type="match status" value="1"/>
</dbReference>
<dbReference type="OrthoDB" id="10264738at2759"/>
<evidence type="ECO:0000256" key="13">
    <source>
        <dbReference type="ARBA" id="ARBA00048336"/>
    </source>
</evidence>
<dbReference type="PANTHER" id="PTHR13832:SF803">
    <property type="entry name" value="PROTEIN PHOSPHATASE 1G"/>
    <property type="match status" value="1"/>
</dbReference>
<evidence type="ECO:0000256" key="4">
    <source>
        <dbReference type="ARBA" id="ARBA00006702"/>
    </source>
</evidence>
<keyword evidence="8" id="KW-0460">Magnesium</keyword>
<dbReference type="PROSITE" id="PS51746">
    <property type="entry name" value="PPM_2"/>
    <property type="match status" value="1"/>
</dbReference>
<keyword evidence="6" id="KW-0479">Metal-binding</keyword>
<evidence type="ECO:0000313" key="15">
    <source>
        <dbReference type="EMBL" id="OMJ92487.1"/>
    </source>
</evidence>
<dbReference type="EC" id="3.1.3.16" evidence="5"/>
<evidence type="ECO:0000256" key="1">
    <source>
        <dbReference type="ARBA" id="ARBA00001936"/>
    </source>
</evidence>
<comment type="cofactor">
    <cofactor evidence="1">
        <name>Mn(2+)</name>
        <dbReference type="ChEBI" id="CHEBI:29035"/>
    </cofactor>
</comment>
<dbReference type="InterPro" id="IPR036457">
    <property type="entry name" value="PPM-type-like_dom_sf"/>
</dbReference>
<evidence type="ECO:0000256" key="2">
    <source>
        <dbReference type="ARBA" id="ARBA00001946"/>
    </source>
</evidence>
<organism evidence="15 16">
    <name type="scientific">Stentor coeruleus</name>
    <dbReference type="NCBI Taxonomy" id="5963"/>
    <lineage>
        <taxon>Eukaryota</taxon>
        <taxon>Sar</taxon>
        <taxon>Alveolata</taxon>
        <taxon>Ciliophora</taxon>
        <taxon>Postciliodesmatophora</taxon>
        <taxon>Heterotrichea</taxon>
        <taxon>Heterotrichida</taxon>
        <taxon>Stentoridae</taxon>
        <taxon>Stentor</taxon>
    </lineage>
</organism>
<gene>
    <name evidence="15" type="ORF">SteCoe_4722</name>
</gene>
<dbReference type="SUPFAM" id="SSF81606">
    <property type="entry name" value="PP2C-like"/>
    <property type="match status" value="1"/>
</dbReference>
<keyword evidence="9" id="KW-0904">Protein phosphatase</keyword>
<dbReference type="CDD" id="cd00143">
    <property type="entry name" value="PP2Cc"/>
    <property type="match status" value="1"/>
</dbReference>
<sequence length="391" mass="43396">MFKSKSNGLIVKTEMHSYINRSADTKDSPLVSNLSSQSPISKLYSPVPDKFPSLAIQKLSGSTFSHKKTLKIESIYTDPSKVLLKKYGKVRVLAANTSAGPMKIKNHDRAKIVLNIKRPENFFNDTWPSSAFFAVYGGHGGKRCAEYLKGSLHNFVFEDGEFPYNPRNSLTNAYLKADLKFNRIAEDENDFSGSCALVTLIIGDKCFVANAGDSKAILSVDSGQTVISLSNEHKPLNETEHKRILKYGGELKSSYIIDSKGYKIEKGSYKIIPGNIPISRSIGNIHAKLEKLGGNPKIHIPDPEIKSFKIHDNYDFILMCSFGILENLSIKEAVEYVWQGILECESESIQDKIANGLSTLMNEAVSLRCEDNITVIIIGFKNLIDSCRNIA</sequence>
<dbReference type="InterPro" id="IPR001932">
    <property type="entry name" value="PPM-type_phosphatase-like_dom"/>
</dbReference>
<comment type="cofactor">
    <cofactor evidence="2">
        <name>Mg(2+)</name>
        <dbReference type="ChEBI" id="CHEBI:18420"/>
    </cofactor>
</comment>
<evidence type="ECO:0000256" key="10">
    <source>
        <dbReference type="ARBA" id="ARBA00023136"/>
    </source>
</evidence>
<feature type="domain" description="PPM-type phosphatase" evidence="14">
    <location>
        <begin position="91"/>
        <end position="380"/>
    </location>
</feature>
<name>A0A1R2CU02_9CILI</name>
<evidence type="ECO:0000256" key="3">
    <source>
        <dbReference type="ARBA" id="ARBA00004370"/>
    </source>
</evidence>
<comment type="catalytic activity">
    <reaction evidence="13">
        <text>O-phospho-L-threonyl-[protein] + H2O = L-threonyl-[protein] + phosphate</text>
        <dbReference type="Rhea" id="RHEA:47004"/>
        <dbReference type="Rhea" id="RHEA-COMP:11060"/>
        <dbReference type="Rhea" id="RHEA-COMP:11605"/>
        <dbReference type="ChEBI" id="CHEBI:15377"/>
        <dbReference type="ChEBI" id="CHEBI:30013"/>
        <dbReference type="ChEBI" id="CHEBI:43474"/>
        <dbReference type="ChEBI" id="CHEBI:61977"/>
        <dbReference type="EC" id="3.1.3.16"/>
    </reaction>
</comment>
<protein>
    <recommendedName>
        <fullName evidence="5">protein-serine/threonine phosphatase</fullName>
        <ecNumber evidence="5">3.1.3.16</ecNumber>
    </recommendedName>
</protein>
<evidence type="ECO:0000256" key="12">
    <source>
        <dbReference type="ARBA" id="ARBA00047761"/>
    </source>
</evidence>
<dbReference type="SMART" id="SM00332">
    <property type="entry name" value="PP2Cc"/>
    <property type="match status" value="1"/>
</dbReference>
<evidence type="ECO:0000256" key="11">
    <source>
        <dbReference type="ARBA" id="ARBA00023211"/>
    </source>
</evidence>
<dbReference type="PANTHER" id="PTHR13832">
    <property type="entry name" value="PROTEIN PHOSPHATASE 2C"/>
    <property type="match status" value="1"/>
</dbReference>
<evidence type="ECO:0000256" key="7">
    <source>
        <dbReference type="ARBA" id="ARBA00022801"/>
    </source>
</evidence>
<dbReference type="InterPro" id="IPR015655">
    <property type="entry name" value="PP2C"/>
</dbReference>
<dbReference type="Gene3D" id="3.60.40.10">
    <property type="entry name" value="PPM-type phosphatase domain"/>
    <property type="match status" value="1"/>
</dbReference>
<comment type="similarity">
    <text evidence="4">Belongs to the PP2C family.</text>
</comment>
<comment type="subcellular location">
    <subcellularLocation>
        <location evidence="3">Membrane</location>
    </subcellularLocation>
</comment>